<dbReference type="AlphaFoldDB" id="A0A645HY94"/>
<gene>
    <name evidence="4" type="primary">clpC_47</name>
    <name evidence="4" type="ORF">SDC9_187809</name>
</gene>
<dbReference type="InterPro" id="IPR019489">
    <property type="entry name" value="Clp_ATPase_C"/>
</dbReference>
<dbReference type="Pfam" id="PF07724">
    <property type="entry name" value="AAA_2"/>
    <property type="match status" value="1"/>
</dbReference>
<dbReference type="Gene3D" id="1.10.8.60">
    <property type="match status" value="1"/>
</dbReference>
<protein>
    <submittedName>
        <fullName evidence="4">Negative regulator of genetic competence ClpC/MecB</fullName>
    </submittedName>
</protein>
<evidence type="ECO:0000313" key="4">
    <source>
        <dbReference type="EMBL" id="MPN40273.1"/>
    </source>
</evidence>
<dbReference type="Pfam" id="PF10431">
    <property type="entry name" value="ClpB_D2-small"/>
    <property type="match status" value="1"/>
</dbReference>
<dbReference type="SUPFAM" id="SSF52540">
    <property type="entry name" value="P-loop containing nucleoside triphosphate hydrolases"/>
    <property type="match status" value="1"/>
</dbReference>
<proteinExistence type="predicted"/>
<dbReference type="EMBL" id="VSSQ01096575">
    <property type="protein sequence ID" value="MPN40273.1"/>
    <property type="molecule type" value="Genomic_DNA"/>
</dbReference>
<comment type="caution">
    <text evidence="4">The sequence shown here is derived from an EMBL/GenBank/DDBJ whole genome shotgun (WGS) entry which is preliminary data.</text>
</comment>
<dbReference type="InterPro" id="IPR027417">
    <property type="entry name" value="P-loop_NTPase"/>
</dbReference>
<dbReference type="GO" id="GO:0005524">
    <property type="term" value="F:ATP binding"/>
    <property type="evidence" value="ECO:0007669"/>
    <property type="project" value="UniProtKB-KW"/>
</dbReference>
<dbReference type="SMART" id="SM01086">
    <property type="entry name" value="ClpB_D2-small"/>
    <property type="match status" value="1"/>
</dbReference>
<sequence length="168" mass="19182">MEDGRLTDSQGRTVNFENTVVIMTSNAGTSIKGNRIGFDNKEYEAMESKVKDALKQTFRPEFLNRVDDIVVFSELNKEELAQIVELMLKEVILEGKEKKISIEVTQELKNYILEKGYNTKYGARPLRRAIQKYVEDEISEAYLRGNLKENAKVVAKVNDEGKTELVIS</sequence>
<dbReference type="PANTHER" id="PTHR11638:SF18">
    <property type="entry name" value="HEAT SHOCK PROTEIN 104"/>
    <property type="match status" value="1"/>
</dbReference>
<dbReference type="Gene3D" id="3.40.50.300">
    <property type="entry name" value="P-loop containing nucleotide triphosphate hydrolases"/>
    <property type="match status" value="1"/>
</dbReference>
<evidence type="ECO:0000256" key="2">
    <source>
        <dbReference type="ARBA" id="ARBA00022840"/>
    </source>
</evidence>
<keyword evidence="1" id="KW-0547">Nucleotide-binding</keyword>
<organism evidence="4">
    <name type="scientific">bioreactor metagenome</name>
    <dbReference type="NCBI Taxonomy" id="1076179"/>
    <lineage>
        <taxon>unclassified sequences</taxon>
        <taxon>metagenomes</taxon>
        <taxon>ecological metagenomes</taxon>
    </lineage>
</organism>
<dbReference type="GO" id="GO:0005737">
    <property type="term" value="C:cytoplasm"/>
    <property type="evidence" value="ECO:0007669"/>
    <property type="project" value="TreeGrafter"/>
</dbReference>
<dbReference type="GO" id="GO:0016887">
    <property type="term" value="F:ATP hydrolysis activity"/>
    <property type="evidence" value="ECO:0007669"/>
    <property type="project" value="InterPro"/>
</dbReference>
<evidence type="ECO:0000259" key="3">
    <source>
        <dbReference type="SMART" id="SM01086"/>
    </source>
</evidence>
<dbReference type="PANTHER" id="PTHR11638">
    <property type="entry name" value="ATP-DEPENDENT CLP PROTEASE"/>
    <property type="match status" value="1"/>
</dbReference>
<accession>A0A645HY94</accession>
<dbReference type="InterPro" id="IPR003959">
    <property type="entry name" value="ATPase_AAA_core"/>
</dbReference>
<feature type="domain" description="Clp ATPase C-terminal" evidence="3">
    <location>
        <begin position="75"/>
        <end position="167"/>
    </location>
</feature>
<name>A0A645HY94_9ZZZZ</name>
<evidence type="ECO:0000256" key="1">
    <source>
        <dbReference type="ARBA" id="ARBA00022741"/>
    </source>
</evidence>
<keyword evidence="2" id="KW-0067">ATP-binding</keyword>
<reference evidence="4" key="1">
    <citation type="submission" date="2019-08" db="EMBL/GenBank/DDBJ databases">
        <authorList>
            <person name="Kucharzyk K."/>
            <person name="Murdoch R.W."/>
            <person name="Higgins S."/>
            <person name="Loffler F."/>
        </authorList>
    </citation>
    <scope>NUCLEOTIDE SEQUENCE</scope>
</reference>
<dbReference type="GO" id="GO:0034605">
    <property type="term" value="P:cellular response to heat"/>
    <property type="evidence" value="ECO:0007669"/>
    <property type="project" value="TreeGrafter"/>
</dbReference>
<dbReference type="InterPro" id="IPR050130">
    <property type="entry name" value="ClpA_ClpB"/>
</dbReference>